<keyword evidence="1" id="KW-0812">Transmembrane</keyword>
<feature type="transmembrane region" description="Helical" evidence="1">
    <location>
        <begin position="12"/>
        <end position="33"/>
    </location>
</feature>
<evidence type="ECO:0000313" key="2">
    <source>
        <dbReference type="EMBL" id="KAJ7319338.1"/>
    </source>
</evidence>
<reference evidence="2" key="1">
    <citation type="submission" date="2023-03" db="EMBL/GenBank/DDBJ databases">
        <title>Massive genome expansion in bonnet fungi (Mycena s.s.) driven by repeated elements and novel gene families across ecological guilds.</title>
        <authorList>
            <consortium name="Lawrence Berkeley National Laboratory"/>
            <person name="Harder C.B."/>
            <person name="Miyauchi S."/>
            <person name="Viragh M."/>
            <person name="Kuo A."/>
            <person name="Thoen E."/>
            <person name="Andreopoulos B."/>
            <person name="Lu D."/>
            <person name="Skrede I."/>
            <person name="Drula E."/>
            <person name="Henrissat B."/>
            <person name="Morin E."/>
            <person name="Kohler A."/>
            <person name="Barry K."/>
            <person name="LaButti K."/>
            <person name="Morin E."/>
            <person name="Salamov A."/>
            <person name="Lipzen A."/>
            <person name="Mereny Z."/>
            <person name="Hegedus B."/>
            <person name="Baldrian P."/>
            <person name="Stursova M."/>
            <person name="Weitz H."/>
            <person name="Taylor A."/>
            <person name="Grigoriev I.V."/>
            <person name="Nagy L.G."/>
            <person name="Martin F."/>
            <person name="Kauserud H."/>
        </authorList>
    </citation>
    <scope>NUCLEOTIDE SEQUENCE</scope>
    <source>
        <strain evidence="2">CBHHK002</strain>
    </source>
</reference>
<keyword evidence="3" id="KW-1185">Reference proteome</keyword>
<organism evidence="2 3">
    <name type="scientific">Mycena albidolilacea</name>
    <dbReference type="NCBI Taxonomy" id="1033008"/>
    <lineage>
        <taxon>Eukaryota</taxon>
        <taxon>Fungi</taxon>
        <taxon>Dikarya</taxon>
        <taxon>Basidiomycota</taxon>
        <taxon>Agaricomycotina</taxon>
        <taxon>Agaricomycetes</taxon>
        <taxon>Agaricomycetidae</taxon>
        <taxon>Agaricales</taxon>
        <taxon>Marasmiineae</taxon>
        <taxon>Mycenaceae</taxon>
        <taxon>Mycena</taxon>
    </lineage>
</organism>
<name>A0AAD7EFC8_9AGAR</name>
<keyword evidence="1" id="KW-0472">Membrane</keyword>
<proteinExistence type="predicted"/>
<keyword evidence="1" id="KW-1133">Transmembrane helix</keyword>
<evidence type="ECO:0000256" key="1">
    <source>
        <dbReference type="SAM" id="Phobius"/>
    </source>
</evidence>
<accession>A0AAD7EFC8</accession>
<dbReference type="EMBL" id="JARIHO010000054">
    <property type="protein sequence ID" value="KAJ7319338.1"/>
    <property type="molecule type" value="Genomic_DNA"/>
</dbReference>
<dbReference type="AlphaFoldDB" id="A0AAD7EFC8"/>
<dbReference type="Proteomes" id="UP001218218">
    <property type="component" value="Unassembled WGS sequence"/>
</dbReference>
<sequence>MRALIASRLNDDIVFLIMTFCPTFASLLDMMLVSKAFYRVYQTHPKSVNQAVASNIFGPALPQALRVIRYPYPACRSARDEEGLNLATACPEEDISSGGITAEEQQKLQENAEVVQELEDIYSLTQKDRTSETSVLTPAESLRFQRATYRIMFYCNLFCADINDREKDVQLIRRQRTAVLSEYPTDELLQLYAVVHFMRDILEKVCTQDNNQSGMVDLLLSAGPYGVWRVWEDRSYEGIGDDLDFGRLDEDEDDRLYEGYFSLALASIWAARQVPPPNGDDGSPTKWILDTIIGADDTCSHCAAPGGFSLLTEANWHRLRLSSWPTEFLKGELNITEAVTRPFEAAVRYMQDPWHDWGAFFSCVFDYAMPKIKASSPSEWSGWERDQSYCERCFSKFLKEYTWQWFLEERVKDGWVPPDNCGFGYNCKTMVEDDEHAEAKNHLCVPSKNEFS</sequence>
<evidence type="ECO:0000313" key="3">
    <source>
        <dbReference type="Proteomes" id="UP001218218"/>
    </source>
</evidence>
<gene>
    <name evidence="2" type="ORF">DFH08DRAFT_1086242</name>
</gene>
<protein>
    <submittedName>
        <fullName evidence="2">Uncharacterized protein</fullName>
    </submittedName>
</protein>
<comment type="caution">
    <text evidence="2">The sequence shown here is derived from an EMBL/GenBank/DDBJ whole genome shotgun (WGS) entry which is preliminary data.</text>
</comment>